<dbReference type="EC" id="6.5.1.1" evidence="2"/>
<dbReference type="NCBIfam" id="TIGR02779">
    <property type="entry name" value="NHEJ_ligase_lig"/>
    <property type="match status" value="1"/>
</dbReference>
<dbReference type="Proteomes" id="UP000185596">
    <property type="component" value="Unassembled WGS sequence"/>
</dbReference>
<organism evidence="6 7">
    <name type="scientific">Actinophytocola xanthii</name>
    <dbReference type="NCBI Taxonomy" id="1912961"/>
    <lineage>
        <taxon>Bacteria</taxon>
        <taxon>Bacillati</taxon>
        <taxon>Actinomycetota</taxon>
        <taxon>Actinomycetes</taxon>
        <taxon>Pseudonocardiales</taxon>
        <taxon>Pseudonocardiaceae</taxon>
    </lineage>
</organism>
<sequence length="302" mass="34746">MNGWPNPMLATITDRRFSDDNWIFERKLDGIRTLSIRDGWRPQLWTRNQKRIDESFPDLVEALAELGGPRFVADGEIVAFDGKDRPVSLQTRNRSAVRVYYYLFDLLSLDGTDLCGEPLRDRKRALRDAFRFRDPLRFSEHRDRDGEAFYRHACAQGWEGLIAKRADSPYRGGHSSDWLKFKCVRDQEFVVGGFTEPQGSRAGFGALLIGYHEQGLLRYAGKVGTGYDRATLHALRARMDSMAQSESPFVDEVREPTVHWVRPELVVQVGFSEWTREGRLRHPRFGGLRVDKPAGEVVRESR</sequence>
<dbReference type="Pfam" id="PF04679">
    <property type="entry name" value="DNA_ligase_A_C"/>
    <property type="match status" value="1"/>
</dbReference>
<dbReference type="OrthoDB" id="9802472at2"/>
<keyword evidence="3 6" id="KW-0436">Ligase</keyword>
<dbReference type="GO" id="GO:0003910">
    <property type="term" value="F:DNA ligase (ATP) activity"/>
    <property type="evidence" value="ECO:0007669"/>
    <property type="project" value="UniProtKB-EC"/>
</dbReference>
<dbReference type="Gene3D" id="2.40.50.140">
    <property type="entry name" value="Nucleic acid-binding proteins"/>
    <property type="match status" value="1"/>
</dbReference>
<dbReference type="RefSeq" id="WP_075128646.1">
    <property type="nucleotide sequence ID" value="NZ_MSIE01000056.1"/>
</dbReference>
<dbReference type="PANTHER" id="PTHR45674:SF4">
    <property type="entry name" value="DNA LIGASE 1"/>
    <property type="match status" value="1"/>
</dbReference>
<dbReference type="Gene3D" id="3.30.470.30">
    <property type="entry name" value="DNA ligase/mRNA capping enzyme"/>
    <property type="match status" value="1"/>
</dbReference>
<dbReference type="AlphaFoldDB" id="A0A1Q8CGF7"/>
<protein>
    <recommendedName>
        <fullName evidence="2">DNA ligase (ATP)</fullName>
        <ecNumber evidence="2">6.5.1.1</ecNumber>
    </recommendedName>
</protein>
<gene>
    <name evidence="6" type="ORF">BU204_27405</name>
</gene>
<dbReference type="SUPFAM" id="SSF56091">
    <property type="entry name" value="DNA ligase/mRNA capping enzyme, catalytic domain"/>
    <property type="match status" value="1"/>
</dbReference>
<dbReference type="GO" id="GO:0006281">
    <property type="term" value="P:DNA repair"/>
    <property type="evidence" value="ECO:0007669"/>
    <property type="project" value="InterPro"/>
</dbReference>
<dbReference type="InterPro" id="IPR012310">
    <property type="entry name" value="DNA_ligase_ATP-dep_cent"/>
</dbReference>
<comment type="similarity">
    <text evidence="1">Belongs to the ATP-dependent DNA ligase family.</text>
</comment>
<dbReference type="STRING" id="1912961.BU204_27405"/>
<reference evidence="6 7" key="1">
    <citation type="submission" date="2016-12" db="EMBL/GenBank/DDBJ databases">
        <title>The draft genome sequence of Actinophytocola sp. 11-183.</title>
        <authorList>
            <person name="Wang W."/>
            <person name="Yuan L."/>
        </authorList>
    </citation>
    <scope>NUCLEOTIDE SEQUENCE [LARGE SCALE GENOMIC DNA]</scope>
    <source>
        <strain evidence="6 7">11-183</strain>
    </source>
</reference>
<proteinExistence type="inferred from homology"/>
<dbReference type="InterPro" id="IPR050191">
    <property type="entry name" value="ATP-dep_DNA_ligase"/>
</dbReference>
<comment type="catalytic activity">
    <reaction evidence="4">
        <text>ATP + (deoxyribonucleotide)n-3'-hydroxyl + 5'-phospho-(deoxyribonucleotide)m = (deoxyribonucleotide)n+m + AMP + diphosphate.</text>
        <dbReference type="EC" id="6.5.1.1"/>
    </reaction>
</comment>
<evidence type="ECO:0000256" key="3">
    <source>
        <dbReference type="ARBA" id="ARBA00022598"/>
    </source>
</evidence>
<dbReference type="EMBL" id="MSIE01000056">
    <property type="protein sequence ID" value="OLF13400.1"/>
    <property type="molecule type" value="Genomic_DNA"/>
</dbReference>
<dbReference type="InterPro" id="IPR014146">
    <property type="entry name" value="LigD_ligase_dom"/>
</dbReference>
<evidence type="ECO:0000256" key="1">
    <source>
        <dbReference type="ARBA" id="ARBA00007572"/>
    </source>
</evidence>
<dbReference type="CDD" id="cd07906">
    <property type="entry name" value="Adenylation_DNA_ligase_LigD_LigC"/>
    <property type="match status" value="1"/>
</dbReference>
<keyword evidence="7" id="KW-1185">Reference proteome</keyword>
<comment type="caution">
    <text evidence="6">The sequence shown here is derived from an EMBL/GenBank/DDBJ whole genome shotgun (WGS) entry which is preliminary data.</text>
</comment>
<name>A0A1Q8CGF7_9PSEU</name>
<evidence type="ECO:0000313" key="7">
    <source>
        <dbReference type="Proteomes" id="UP000185596"/>
    </source>
</evidence>
<dbReference type="Pfam" id="PF01068">
    <property type="entry name" value="DNA_ligase_A_M"/>
    <property type="match status" value="1"/>
</dbReference>
<dbReference type="GO" id="GO:0005524">
    <property type="term" value="F:ATP binding"/>
    <property type="evidence" value="ECO:0007669"/>
    <property type="project" value="InterPro"/>
</dbReference>
<evidence type="ECO:0000313" key="6">
    <source>
        <dbReference type="EMBL" id="OLF13400.1"/>
    </source>
</evidence>
<dbReference type="CDD" id="cd07971">
    <property type="entry name" value="OBF_DNA_ligase_LigD"/>
    <property type="match status" value="1"/>
</dbReference>
<evidence type="ECO:0000259" key="5">
    <source>
        <dbReference type="PROSITE" id="PS50160"/>
    </source>
</evidence>
<dbReference type="GO" id="GO:0006310">
    <property type="term" value="P:DNA recombination"/>
    <property type="evidence" value="ECO:0007669"/>
    <property type="project" value="InterPro"/>
</dbReference>
<dbReference type="InterPro" id="IPR012340">
    <property type="entry name" value="NA-bd_OB-fold"/>
</dbReference>
<dbReference type="SUPFAM" id="SSF50249">
    <property type="entry name" value="Nucleic acid-binding proteins"/>
    <property type="match status" value="1"/>
</dbReference>
<feature type="domain" description="ATP-dependent DNA ligase family profile" evidence="5">
    <location>
        <begin position="92"/>
        <end position="182"/>
    </location>
</feature>
<accession>A0A1Q8CGF7</accession>
<evidence type="ECO:0000256" key="2">
    <source>
        <dbReference type="ARBA" id="ARBA00012727"/>
    </source>
</evidence>
<dbReference type="Gene3D" id="3.30.1490.70">
    <property type="match status" value="1"/>
</dbReference>
<dbReference type="PANTHER" id="PTHR45674">
    <property type="entry name" value="DNA LIGASE 1/3 FAMILY MEMBER"/>
    <property type="match status" value="1"/>
</dbReference>
<evidence type="ECO:0000256" key="4">
    <source>
        <dbReference type="ARBA" id="ARBA00034003"/>
    </source>
</evidence>
<dbReference type="InterPro" id="IPR012309">
    <property type="entry name" value="DNA_ligase_ATP-dep_C"/>
</dbReference>
<dbReference type="PROSITE" id="PS50160">
    <property type="entry name" value="DNA_LIGASE_A3"/>
    <property type="match status" value="1"/>
</dbReference>